<dbReference type="RefSeq" id="WP_024258203.1">
    <property type="nucleotide sequence ID" value="NZ_CP026846.1"/>
</dbReference>
<reference evidence="2 3" key="1">
    <citation type="submission" date="2020-08" db="EMBL/GenBank/DDBJ databases">
        <title>Complete genome sequencing of Shigella boydii.</title>
        <authorList>
            <person name="Hazen T.H."/>
            <person name="Michalski J.M."/>
            <person name="Rasko D.A."/>
        </authorList>
    </citation>
    <scope>NUCLEOTIDE SEQUENCE [LARGE SCALE GENOMIC DNA]</scope>
    <source>
        <strain evidence="2 3">600690</strain>
    </source>
</reference>
<feature type="chain" id="PRO_5032367207" description="SGNH/GDSL hydrolase family protein" evidence="1">
    <location>
        <begin position="23"/>
        <end position="260"/>
    </location>
</feature>
<sequence>MKKTSFITTLLFLSLSSLSCHAASLLASSPQAKMSGDNKTIALYGNSFTFYNNNINTRLRDLAQSLLSDKAKGYQYRGITISSGRLEWQINNLEYQNSLQKWDAVIFQGNSMEPISKKEDSRKSFTESALKMSDMAHKAGSKVVWFMTWAAKDKPENTKKLADAYIDIAKQTGGYVAPVGLAFDKARKVHPEINLYYQDGVHPSLEGTYLAACVFFVTLYNQTPVGGALPTDTNMTPETAKALQQIAWDTVTEFQSSSSM</sequence>
<dbReference type="SUPFAM" id="SSF52266">
    <property type="entry name" value="SGNH hydrolase"/>
    <property type="match status" value="1"/>
</dbReference>
<organism evidence="2 3">
    <name type="scientific">Shigella boydii</name>
    <dbReference type="NCBI Taxonomy" id="621"/>
    <lineage>
        <taxon>Bacteria</taxon>
        <taxon>Pseudomonadati</taxon>
        <taxon>Pseudomonadota</taxon>
        <taxon>Gammaproteobacteria</taxon>
        <taxon>Enterobacterales</taxon>
        <taxon>Enterobacteriaceae</taxon>
        <taxon>Shigella</taxon>
    </lineage>
</organism>
<dbReference type="EMBL" id="CP049278">
    <property type="protein sequence ID" value="QNC63032.1"/>
    <property type="molecule type" value="Genomic_DNA"/>
</dbReference>
<dbReference type="InterPro" id="IPR036514">
    <property type="entry name" value="SGNH_hydro_sf"/>
</dbReference>
<dbReference type="CDD" id="cd00229">
    <property type="entry name" value="SGNH_hydrolase"/>
    <property type="match status" value="1"/>
</dbReference>
<evidence type="ECO:0000256" key="1">
    <source>
        <dbReference type="SAM" id="SignalP"/>
    </source>
</evidence>
<dbReference type="Proteomes" id="UP000515238">
    <property type="component" value="Chromosome"/>
</dbReference>
<keyword evidence="1" id="KW-0732">Signal</keyword>
<evidence type="ECO:0008006" key="4">
    <source>
        <dbReference type="Google" id="ProtNLM"/>
    </source>
</evidence>
<protein>
    <recommendedName>
        <fullName evidence="4">SGNH/GDSL hydrolase family protein</fullName>
    </recommendedName>
</protein>
<feature type="signal peptide" evidence="1">
    <location>
        <begin position="1"/>
        <end position="22"/>
    </location>
</feature>
<gene>
    <name evidence="2" type="ORF">G5S56_19095</name>
</gene>
<dbReference type="Gene3D" id="3.40.50.1110">
    <property type="entry name" value="SGNH hydrolase"/>
    <property type="match status" value="1"/>
</dbReference>
<accession>A0A7G6K739</accession>
<name>A0A7G6K739_SHIBO</name>
<dbReference type="GO" id="GO:0016788">
    <property type="term" value="F:hydrolase activity, acting on ester bonds"/>
    <property type="evidence" value="ECO:0007669"/>
    <property type="project" value="UniProtKB-ARBA"/>
</dbReference>
<proteinExistence type="predicted"/>
<dbReference type="PROSITE" id="PS51257">
    <property type="entry name" value="PROKAR_LIPOPROTEIN"/>
    <property type="match status" value="1"/>
</dbReference>
<evidence type="ECO:0000313" key="3">
    <source>
        <dbReference type="Proteomes" id="UP000515238"/>
    </source>
</evidence>
<dbReference type="AlphaFoldDB" id="A0A7G6K739"/>
<evidence type="ECO:0000313" key="2">
    <source>
        <dbReference type="EMBL" id="QNC63032.1"/>
    </source>
</evidence>